<comment type="caution">
    <text evidence="4">The sequence shown here is derived from an EMBL/GenBank/DDBJ whole genome shotgun (WGS) entry which is preliminary data.</text>
</comment>
<sequence>MPPPVGWTGSCMLDRVLPSNPEVRIHMPIVNRVADLQPDIQAWRRDIHENPELLYDVHRTASFVADRLREFGCDEVATGLGRTGVVGVIKGKKGPAKGDVKVIGLRADMDALPIEEQTNLPYASKTPGKMHACGHDGHTAMLLGAARYLAETRNFAGDAVVIFQPAEEGGAGAAAMIKDGLMDRFGIEQVYGMHNGPGIPIGSFAIRSGPIMAATDAIDIKIEGHGGHAARPHKCIDSVLVGAQLITALQQIVARTIDPLDSAVISMCEFHAGNARNVIPQTAELRGTVRTLTKEVRDLVEKRVREVVDGVARMTGARIDLTYEHGYPVTVNHDAQTEFASRIAREVAGASNVHEMPPLMGAEDFSYMLEARPGAFIFCGNGDSAGLHHPAYNFNDEAIVFGTSYFVKIVENALAA</sequence>
<evidence type="ECO:0000313" key="4">
    <source>
        <dbReference type="EMBL" id="VIO65650.1"/>
    </source>
</evidence>
<dbReference type="FunFam" id="3.30.70.360:FF:000001">
    <property type="entry name" value="N-acetyldiaminopimelate deacetylase"/>
    <property type="match status" value="1"/>
</dbReference>
<dbReference type="AlphaFoldDB" id="A0A508SUC8"/>
<evidence type="ECO:0000259" key="3">
    <source>
        <dbReference type="Pfam" id="PF07687"/>
    </source>
</evidence>
<gene>
    <name evidence="4" type="primary">yxeP_1</name>
    <name evidence="4" type="ORF">CI1B_07560</name>
</gene>
<dbReference type="InterPro" id="IPR036264">
    <property type="entry name" value="Bact_exopeptidase_dim_dom"/>
</dbReference>
<dbReference type="SUPFAM" id="SSF55031">
    <property type="entry name" value="Bacterial exopeptidase dimerisation domain"/>
    <property type="match status" value="1"/>
</dbReference>
<dbReference type="PIRSF" id="PIRSF005962">
    <property type="entry name" value="Pept_M20D_amidohydro"/>
    <property type="match status" value="1"/>
</dbReference>
<dbReference type="PANTHER" id="PTHR11014">
    <property type="entry name" value="PEPTIDASE M20 FAMILY MEMBER"/>
    <property type="match status" value="1"/>
</dbReference>
<dbReference type="PANTHER" id="PTHR11014:SF63">
    <property type="entry name" value="METALLOPEPTIDASE, PUTATIVE (AFU_ORTHOLOGUE AFUA_6G09600)-RELATED"/>
    <property type="match status" value="1"/>
</dbReference>
<comment type="cofactor">
    <cofactor evidence="2">
        <name>Mn(2+)</name>
        <dbReference type="ChEBI" id="CHEBI:29035"/>
    </cofactor>
    <text evidence="2">The Mn(2+) ion enhances activity.</text>
</comment>
<dbReference type="CDD" id="cd05666">
    <property type="entry name" value="M20_Acy1-like"/>
    <property type="match status" value="1"/>
</dbReference>
<feature type="binding site" evidence="2">
    <location>
        <position position="168"/>
    </location>
    <ligand>
        <name>Mn(2+)</name>
        <dbReference type="ChEBI" id="CHEBI:29035"/>
        <label>2</label>
    </ligand>
</feature>
<keyword evidence="2" id="KW-0464">Manganese</keyword>
<dbReference type="GO" id="GO:0019877">
    <property type="term" value="P:diaminopimelate biosynthetic process"/>
    <property type="evidence" value="ECO:0007669"/>
    <property type="project" value="UniProtKB-ARBA"/>
</dbReference>
<accession>A0A508SUC8</accession>
<dbReference type="GO" id="GO:0050118">
    <property type="term" value="F:N-acetyldiaminopimelate deacetylase activity"/>
    <property type="evidence" value="ECO:0007669"/>
    <property type="project" value="UniProtKB-ARBA"/>
</dbReference>
<name>A0A508SUC8_9BRAD</name>
<keyword evidence="2" id="KW-0479">Metal-binding</keyword>
<feature type="binding site" evidence="2">
    <location>
        <position position="194"/>
    </location>
    <ligand>
        <name>Mn(2+)</name>
        <dbReference type="ChEBI" id="CHEBI:29035"/>
        <label>2</label>
    </ligand>
</feature>
<evidence type="ECO:0000256" key="2">
    <source>
        <dbReference type="PIRSR" id="PIRSR005962-1"/>
    </source>
</evidence>
<dbReference type="Proteomes" id="UP000328092">
    <property type="component" value="Unassembled WGS sequence"/>
</dbReference>
<feature type="binding site" evidence="2">
    <location>
        <position position="135"/>
    </location>
    <ligand>
        <name>Mn(2+)</name>
        <dbReference type="ChEBI" id="CHEBI:29035"/>
        <label>2</label>
    </ligand>
</feature>
<feature type="binding site" evidence="2">
    <location>
        <position position="388"/>
    </location>
    <ligand>
        <name>Mn(2+)</name>
        <dbReference type="ChEBI" id="CHEBI:29035"/>
        <label>2</label>
    </ligand>
</feature>
<dbReference type="Pfam" id="PF07687">
    <property type="entry name" value="M20_dimer"/>
    <property type="match status" value="1"/>
</dbReference>
<feature type="binding site" evidence="2">
    <location>
        <position position="133"/>
    </location>
    <ligand>
        <name>Mn(2+)</name>
        <dbReference type="ChEBI" id="CHEBI:29035"/>
        <label>2</label>
    </ligand>
</feature>
<dbReference type="NCBIfam" id="TIGR01891">
    <property type="entry name" value="amidohydrolases"/>
    <property type="match status" value="1"/>
</dbReference>
<proteinExistence type="predicted"/>
<dbReference type="InterPro" id="IPR011650">
    <property type="entry name" value="Peptidase_M20_dimer"/>
</dbReference>
<dbReference type="InterPro" id="IPR002933">
    <property type="entry name" value="Peptidase_M20"/>
</dbReference>
<keyword evidence="1 4" id="KW-0378">Hydrolase</keyword>
<evidence type="ECO:0000256" key="1">
    <source>
        <dbReference type="ARBA" id="ARBA00022801"/>
    </source>
</evidence>
<dbReference type="Pfam" id="PF01546">
    <property type="entry name" value="Peptidase_M20"/>
    <property type="match status" value="1"/>
</dbReference>
<dbReference type="EMBL" id="CAADFC020000004">
    <property type="protein sequence ID" value="VIO65650.1"/>
    <property type="molecule type" value="Genomic_DNA"/>
</dbReference>
<dbReference type="Gene3D" id="3.30.70.360">
    <property type="match status" value="1"/>
</dbReference>
<dbReference type="EC" id="3.-.-.-" evidence="4"/>
<dbReference type="Gene3D" id="3.40.630.10">
    <property type="entry name" value="Zn peptidases"/>
    <property type="match status" value="1"/>
</dbReference>
<organism evidence="4 5">
    <name type="scientific">Bradyrhizobium ivorense</name>
    <dbReference type="NCBI Taxonomy" id="2511166"/>
    <lineage>
        <taxon>Bacteria</taxon>
        <taxon>Pseudomonadati</taxon>
        <taxon>Pseudomonadota</taxon>
        <taxon>Alphaproteobacteria</taxon>
        <taxon>Hyphomicrobiales</taxon>
        <taxon>Nitrobacteraceae</taxon>
        <taxon>Bradyrhizobium</taxon>
    </lineage>
</organism>
<dbReference type="InterPro" id="IPR017439">
    <property type="entry name" value="Amidohydrolase"/>
</dbReference>
<feature type="domain" description="Peptidase M20 dimerisation" evidence="3">
    <location>
        <begin position="219"/>
        <end position="309"/>
    </location>
</feature>
<dbReference type="GO" id="GO:0046872">
    <property type="term" value="F:metal ion binding"/>
    <property type="evidence" value="ECO:0007669"/>
    <property type="project" value="UniProtKB-KW"/>
</dbReference>
<protein>
    <submittedName>
        <fullName evidence="4">Hydrolase YxeP</fullName>
        <ecNumber evidence="4">3.-.-.-</ecNumber>
    </submittedName>
</protein>
<keyword evidence="5" id="KW-1185">Reference proteome</keyword>
<reference evidence="4" key="1">
    <citation type="submission" date="2019-02" db="EMBL/GenBank/DDBJ databases">
        <authorList>
            <person name="Pothier F.J."/>
        </authorList>
    </citation>
    <scope>NUCLEOTIDE SEQUENCE</scope>
    <source>
        <strain evidence="4">CI-1B</strain>
    </source>
</reference>
<dbReference type="SUPFAM" id="SSF53187">
    <property type="entry name" value="Zn-dependent exopeptidases"/>
    <property type="match status" value="1"/>
</dbReference>
<evidence type="ECO:0000313" key="5">
    <source>
        <dbReference type="Proteomes" id="UP000328092"/>
    </source>
</evidence>